<dbReference type="PANTHER" id="PTHR16469:SF27">
    <property type="entry name" value="UBIQUITIN-ASSOCIATED AND SH3 DOMAIN-CONTAINING BA-RELATED"/>
    <property type="match status" value="1"/>
</dbReference>
<protein>
    <submittedName>
        <fullName evidence="1">Uncharacterized protein</fullName>
    </submittedName>
</protein>
<reference evidence="1" key="1">
    <citation type="submission" date="2023-05" db="EMBL/GenBank/DDBJ databases">
        <title>Nepenthes gracilis genome sequencing.</title>
        <authorList>
            <person name="Fukushima K."/>
        </authorList>
    </citation>
    <scope>NUCLEOTIDE SEQUENCE</scope>
    <source>
        <strain evidence="1">SING2019-196</strain>
    </source>
</reference>
<dbReference type="InterPro" id="IPR051710">
    <property type="entry name" value="Phosphatase_SH3-domain"/>
</dbReference>
<dbReference type="SUPFAM" id="SSF53254">
    <property type="entry name" value="Phosphoglycerate mutase-like"/>
    <property type="match status" value="1"/>
</dbReference>
<sequence length="334" mass="37360">MSSLSPSLSLPTVPFQLEYEFQRLQFPPATDLHSHQGLPTTETIAPFRAPRPSLSSLRLLVQKRPKTLAHLKSMESSATYSKGFDQNLIVMRHGHRLDNFDETWETKAERPWDPPLTEKGFETAFEVGRQLKNLSLPIHRVFVSPFLRCVQTASKVVAALCTVDENDPLKGIDPSRVKVSIEYGLCEVLNNFAIRHKVAPMDGDFRFNIPALEAMLPDGTVDHTVDRIYQELPRWGESNASAKNRYEQVIQVLANKHPSEKLLLVTHGDGVGTWTSLLRGAEVVGVDYCAYSHAVRRVVFTEDKSFTAGSFELLGIGPYESSMYFAGSRVSDGL</sequence>
<keyword evidence="2" id="KW-1185">Reference proteome</keyword>
<dbReference type="Gene3D" id="3.40.50.1240">
    <property type="entry name" value="Phosphoglycerate mutase-like"/>
    <property type="match status" value="1"/>
</dbReference>
<dbReference type="Pfam" id="PF00300">
    <property type="entry name" value="His_Phos_1"/>
    <property type="match status" value="2"/>
</dbReference>
<organism evidence="1 2">
    <name type="scientific">Nepenthes gracilis</name>
    <name type="common">Slender pitcher plant</name>
    <dbReference type="NCBI Taxonomy" id="150966"/>
    <lineage>
        <taxon>Eukaryota</taxon>
        <taxon>Viridiplantae</taxon>
        <taxon>Streptophyta</taxon>
        <taxon>Embryophyta</taxon>
        <taxon>Tracheophyta</taxon>
        <taxon>Spermatophyta</taxon>
        <taxon>Magnoliopsida</taxon>
        <taxon>eudicotyledons</taxon>
        <taxon>Gunneridae</taxon>
        <taxon>Pentapetalae</taxon>
        <taxon>Caryophyllales</taxon>
        <taxon>Nepenthaceae</taxon>
        <taxon>Nepenthes</taxon>
    </lineage>
</organism>
<evidence type="ECO:0000313" key="1">
    <source>
        <dbReference type="EMBL" id="GMH17213.1"/>
    </source>
</evidence>
<name>A0AAD3STB7_NEPGR</name>
<gene>
    <name evidence="1" type="ORF">Nepgr_019054</name>
</gene>
<comment type="caution">
    <text evidence="1">The sequence shown here is derived from an EMBL/GenBank/DDBJ whole genome shotgun (WGS) entry which is preliminary data.</text>
</comment>
<dbReference type="SMART" id="SM00855">
    <property type="entry name" value="PGAM"/>
    <property type="match status" value="1"/>
</dbReference>
<dbReference type="PANTHER" id="PTHR16469">
    <property type="entry name" value="UBIQUITIN-ASSOCIATED AND SH3 DOMAIN-CONTAINING BA-RELATED"/>
    <property type="match status" value="1"/>
</dbReference>
<proteinExistence type="predicted"/>
<dbReference type="AlphaFoldDB" id="A0AAD3STB7"/>
<accession>A0AAD3STB7</accession>
<dbReference type="InterPro" id="IPR029033">
    <property type="entry name" value="His_PPase_superfam"/>
</dbReference>
<dbReference type="InterPro" id="IPR013078">
    <property type="entry name" value="His_Pase_superF_clade-1"/>
</dbReference>
<evidence type="ECO:0000313" key="2">
    <source>
        <dbReference type="Proteomes" id="UP001279734"/>
    </source>
</evidence>
<dbReference type="EMBL" id="BSYO01000017">
    <property type="protein sequence ID" value="GMH17213.1"/>
    <property type="molecule type" value="Genomic_DNA"/>
</dbReference>
<dbReference type="Proteomes" id="UP001279734">
    <property type="component" value="Unassembled WGS sequence"/>
</dbReference>
<dbReference type="CDD" id="cd07067">
    <property type="entry name" value="HP_PGM_like"/>
    <property type="match status" value="1"/>
</dbReference>